<dbReference type="Gene3D" id="3.40.630.30">
    <property type="match status" value="1"/>
</dbReference>
<evidence type="ECO:0000259" key="4">
    <source>
        <dbReference type="PROSITE" id="PS51186"/>
    </source>
</evidence>
<dbReference type="Pfam" id="PF00583">
    <property type="entry name" value="Acetyltransf_1"/>
    <property type="match status" value="1"/>
</dbReference>
<reference evidence="5 6" key="1">
    <citation type="submission" date="2020-04" db="EMBL/GenBank/DDBJ databases">
        <title>Usitatibacter rugosus gen. nov., sp. nov. and Usitatibacter palustris sp. nov., novel members of Usitatibacteraceae fam. nov. within the order Nitrosomonadales isolated from soil.</title>
        <authorList>
            <person name="Huber K.J."/>
            <person name="Neumann-Schaal M."/>
            <person name="Geppert A."/>
            <person name="Luckner M."/>
            <person name="Wanner G."/>
            <person name="Overmann J."/>
        </authorList>
    </citation>
    <scope>NUCLEOTIDE SEQUENCE [LARGE SCALE GENOMIC DNA]</scope>
    <source>
        <strain evidence="5 6">Swamp67</strain>
    </source>
</reference>
<dbReference type="PANTHER" id="PTHR10545:SF29">
    <property type="entry name" value="GH14572P-RELATED"/>
    <property type="match status" value="1"/>
</dbReference>
<protein>
    <recommendedName>
        <fullName evidence="4">N-acetyltransferase domain-containing protein</fullName>
    </recommendedName>
</protein>
<dbReference type="Proteomes" id="UP000503096">
    <property type="component" value="Chromosome"/>
</dbReference>
<dbReference type="AlphaFoldDB" id="A0A6M4HAZ8"/>
<dbReference type="InterPro" id="IPR016181">
    <property type="entry name" value="Acyl_CoA_acyltransferase"/>
</dbReference>
<accession>A0A6M4HAZ8</accession>
<dbReference type="CDD" id="cd04301">
    <property type="entry name" value="NAT_SF"/>
    <property type="match status" value="1"/>
</dbReference>
<feature type="domain" description="N-acetyltransferase" evidence="4">
    <location>
        <begin position="5"/>
        <end position="162"/>
    </location>
</feature>
<keyword evidence="6" id="KW-1185">Reference proteome</keyword>
<evidence type="ECO:0000313" key="6">
    <source>
        <dbReference type="Proteomes" id="UP000503096"/>
    </source>
</evidence>
<comment type="similarity">
    <text evidence="1">Belongs to the acetyltransferase family.</text>
</comment>
<sequence length="162" mass="17962">MEKQFLIRPATPGDVPELLRLVKALADYEKMSELAVGTAPMLQEALFGAKPCCEALLVERDGRAVGFALYFTTFSTFLCKPGLYLEDLFVEPESRGLGLGKALLVRLASLAVERGCGRFEWRVLDWNEPSIKFYESLGAALMPTWVLVRMDATGFAALARRP</sequence>
<evidence type="ECO:0000313" key="5">
    <source>
        <dbReference type="EMBL" id="QJR15634.1"/>
    </source>
</evidence>
<dbReference type="InterPro" id="IPR051016">
    <property type="entry name" value="Diverse_Substrate_AcTransf"/>
</dbReference>
<evidence type="ECO:0000256" key="3">
    <source>
        <dbReference type="ARBA" id="ARBA00023315"/>
    </source>
</evidence>
<dbReference type="PANTHER" id="PTHR10545">
    <property type="entry name" value="DIAMINE N-ACETYLTRANSFERASE"/>
    <property type="match status" value="1"/>
</dbReference>
<dbReference type="RefSeq" id="WP_171163084.1">
    <property type="nucleotide sequence ID" value="NZ_CP053073.1"/>
</dbReference>
<evidence type="ECO:0000256" key="1">
    <source>
        <dbReference type="ARBA" id="ARBA00008694"/>
    </source>
</evidence>
<dbReference type="KEGG" id="upl:DSM104440_02456"/>
<dbReference type="GO" id="GO:0008080">
    <property type="term" value="F:N-acetyltransferase activity"/>
    <property type="evidence" value="ECO:0007669"/>
    <property type="project" value="TreeGrafter"/>
</dbReference>
<name>A0A6M4HAZ8_9PROT</name>
<dbReference type="InterPro" id="IPR000182">
    <property type="entry name" value="GNAT_dom"/>
</dbReference>
<organism evidence="5 6">
    <name type="scientific">Usitatibacter palustris</name>
    <dbReference type="NCBI Taxonomy" id="2732487"/>
    <lineage>
        <taxon>Bacteria</taxon>
        <taxon>Pseudomonadati</taxon>
        <taxon>Pseudomonadota</taxon>
        <taxon>Betaproteobacteria</taxon>
        <taxon>Nitrosomonadales</taxon>
        <taxon>Usitatibacteraceae</taxon>
        <taxon>Usitatibacter</taxon>
    </lineage>
</organism>
<gene>
    <name evidence="5" type="ORF">DSM104440_02456</name>
</gene>
<dbReference type="EMBL" id="CP053073">
    <property type="protein sequence ID" value="QJR15634.1"/>
    <property type="molecule type" value="Genomic_DNA"/>
</dbReference>
<dbReference type="PROSITE" id="PS51186">
    <property type="entry name" value="GNAT"/>
    <property type="match status" value="1"/>
</dbReference>
<dbReference type="FunFam" id="3.40.630.30:FF:000064">
    <property type="entry name" value="GNAT family acetyltransferase"/>
    <property type="match status" value="1"/>
</dbReference>
<evidence type="ECO:0000256" key="2">
    <source>
        <dbReference type="ARBA" id="ARBA00022679"/>
    </source>
</evidence>
<proteinExistence type="inferred from homology"/>
<dbReference type="SUPFAM" id="SSF55729">
    <property type="entry name" value="Acyl-CoA N-acyltransferases (Nat)"/>
    <property type="match status" value="1"/>
</dbReference>
<keyword evidence="2" id="KW-0808">Transferase</keyword>
<dbReference type="InParanoid" id="A0A6M4HAZ8"/>
<keyword evidence="3" id="KW-0012">Acyltransferase</keyword>